<dbReference type="PANTHER" id="PTHR43738:SF1">
    <property type="entry name" value="HEMIN TRANSPORT SYSTEM PERMEASE PROTEIN HRTB-RELATED"/>
    <property type="match status" value="1"/>
</dbReference>
<evidence type="ECO:0000256" key="7">
    <source>
        <dbReference type="SAM" id="Phobius"/>
    </source>
</evidence>
<dbReference type="RefSeq" id="WP_239199764.1">
    <property type="nucleotide sequence ID" value="NZ_JAKMUT010000002.1"/>
</dbReference>
<evidence type="ECO:0000256" key="3">
    <source>
        <dbReference type="ARBA" id="ARBA00022475"/>
    </source>
</evidence>
<comment type="caution">
    <text evidence="9">The sequence shown here is derived from an EMBL/GenBank/DDBJ whole genome shotgun (WGS) entry which is preliminary data.</text>
</comment>
<evidence type="ECO:0000259" key="8">
    <source>
        <dbReference type="Pfam" id="PF02687"/>
    </source>
</evidence>
<dbReference type="AlphaFoldDB" id="A0A9X3LLF5"/>
<evidence type="ECO:0000256" key="6">
    <source>
        <dbReference type="ARBA" id="ARBA00023136"/>
    </source>
</evidence>
<dbReference type="GO" id="GO:0005886">
    <property type="term" value="C:plasma membrane"/>
    <property type="evidence" value="ECO:0007669"/>
    <property type="project" value="UniProtKB-SubCell"/>
</dbReference>
<gene>
    <name evidence="9" type="ORF">L8V00_03320</name>
</gene>
<feature type="transmembrane region" description="Helical" evidence="7">
    <location>
        <begin position="16"/>
        <end position="39"/>
    </location>
</feature>
<dbReference type="InterPro" id="IPR003838">
    <property type="entry name" value="ABC3_permease_C"/>
</dbReference>
<sequence>MFQGIRELRVSRGKTALIITTVLLITAMVTLLSSLSAGLSYQSASALEHKVGSDRQLVLNDTGGTVNLSTGSLTDAQVSEVKSRGGEVVTMARSKDEEGQAFIAMSDNGHKPSEDLYLEHQPIHWMSTGEVENLPGASTFGVVAEDAKPIDGAVMLKGKNALDASASYKGEQSSLNLMIVLLYVISALVLGAFFTVWTMQRLRGVAITVALGGTRSSILSDAVGQALVVLFVGIAAGTLLTVGVGGFMEGIPMEVAANTTLVPAAILLAAGLLGAGLSIIPVMKVDPRKAMNS</sequence>
<feature type="transmembrane region" description="Helical" evidence="7">
    <location>
        <begin position="177"/>
        <end position="197"/>
    </location>
</feature>
<feature type="transmembrane region" description="Helical" evidence="7">
    <location>
        <begin position="218"/>
        <end position="240"/>
    </location>
</feature>
<proteinExistence type="predicted"/>
<keyword evidence="4 7" id="KW-0812">Transmembrane</keyword>
<feature type="transmembrane region" description="Helical" evidence="7">
    <location>
        <begin position="260"/>
        <end position="283"/>
    </location>
</feature>
<evidence type="ECO:0000256" key="4">
    <source>
        <dbReference type="ARBA" id="ARBA00022692"/>
    </source>
</evidence>
<comment type="subcellular location">
    <subcellularLocation>
        <location evidence="1">Cell membrane</location>
        <topology evidence="1">Multi-pass membrane protein</topology>
    </subcellularLocation>
</comment>
<dbReference type="EMBL" id="JAKMUT010000002">
    <property type="protein sequence ID" value="MCZ9289240.1"/>
    <property type="molecule type" value="Genomic_DNA"/>
</dbReference>
<dbReference type="InterPro" id="IPR051125">
    <property type="entry name" value="ABC-4/HrtB_transporter"/>
</dbReference>
<evidence type="ECO:0000313" key="10">
    <source>
        <dbReference type="Proteomes" id="UP001146469"/>
    </source>
</evidence>
<evidence type="ECO:0000256" key="2">
    <source>
        <dbReference type="ARBA" id="ARBA00022448"/>
    </source>
</evidence>
<evidence type="ECO:0000256" key="5">
    <source>
        <dbReference type="ARBA" id="ARBA00022989"/>
    </source>
</evidence>
<dbReference type="Proteomes" id="UP001146469">
    <property type="component" value="Unassembled WGS sequence"/>
</dbReference>
<dbReference type="Pfam" id="PF02687">
    <property type="entry name" value="FtsX"/>
    <property type="match status" value="1"/>
</dbReference>
<dbReference type="PANTHER" id="PTHR43738">
    <property type="entry name" value="ABC TRANSPORTER, MEMBRANE PROTEIN"/>
    <property type="match status" value="1"/>
</dbReference>
<keyword evidence="3" id="KW-1003">Cell membrane</keyword>
<evidence type="ECO:0000313" key="9">
    <source>
        <dbReference type="EMBL" id="MCZ9289240.1"/>
    </source>
</evidence>
<keyword evidence="5 7" id="KW-1133">Transmembrane helix</keyword>
<feature type="domain" description="ABC3 transporter permease C-terminal" evidence="8">
    <location>
        <begin position="177"/>
        <end position="284"/>
    </location>
</feature>
<evidence type="ECO:0000256" key="1">
    <source>
        <dbReference type="ARBA" id="ARBA00004651"/>
    </source>
</evidence>
<organism evidence="9 10">
    <name type="scientific">Corynebacterium evansiae</name>
    <dbReference type="NCBI Taxonomy" id="2913499"/>
    <lineage>
        <taxon>Bacteria</taxon>
        <taxon>Bacillati</taxon>
        <taxon>Actinomycetota</taxon>
        <taxon>Actinomycetes</taxon>
        <taxon>Mycobacteriales</taxon>
        <taxon>Corynebacteriaceae</taxon>
        <taxon>Corynebacterium</taxon>
    </lineage>
</organism>
<keyword evidence="10" id="KW-1185">Reference proteome</keyword>
<reference evidence="9" key="1">
    <citation type="submission" date="2022-02" db="EMBL/GenBank/DDBJ databases">
        <title>Corynebacterium sp. from urogenital microbiome.</title>
        <authorList>
            <person name="Cappelli E.A."/>
            <person name="Ribeiro T.G."/>
            <person name="Peixe L."/>
        </authorList>
    </citation>
    <scope>NUCLEOTIDE SEQUENCE</scope>
    <source>
        <strain evidence="9">C8Ua_174</strain>
    </source>
</reference>
<protein>
    <submittedName>
        <fullName evidence="9">ABC transporter permease</fullName>
    </submittedName>
</protein>
<name>A0A9X3LLF5_9CORY</name>
<keyword evidence="2" id="KW-0813">Transport</keyword>
<accession>A0A9X3LLF5</accession>
<keyword evidence="6 7" id="KW-0472">Membrane</keyword>